<dbReference type="InterPro" id="IPR023885">
    <property type="entry name" value="4Fe4S-binding_SPASM_dom"/>
</dbReference>
<protein>
    <submittedName>
        <fullName evidence="1">Radical SAM protein with 4Fe4S-binding SPASM domain</fullName>
    </submittedName>
</protein>
<dbReference type="Proteomes" id="UP000294567">
    <property type="component" value="Unassembled WGS sequence"/>
</dbReference>
<sequence length="97" mass="10678">MGKIDENGNLRVTYAYYDWMSVDPLKNAECSECVYLPVCGGGCGVVSYNETGTYHAKGCFKVKGTIEKQVLKYVEEITKANIDPLNYCDCKGGCGKE</sequence>
<dbReference type="NCBIfam" id="TIGR04085">
    <property type="entry name" value="rSAM_more_4Fe4S"/>
    <property type="match status" value="1"/>
</dbReference>
<gene>
    <name evidence="1" type="ORF">EDD65_1242</name>
</gene>
<dbReference type="EMBL" id="SMAE01000024">
    <property type="protein sequence ID" value="TCS85357.1"/>
    <property type="molecule type" value="Genomic_DNA"/>
</dbReference>
<proteinExistence type="predicted"/>
<name>A0A4R3KMU0_9FIRM</name>
<accession>A0A4R3KMU0</accession>
<keyword evidence="2" id="KW-1185">Reference proteome</keyword>
<dbReference type="AlphaFoldDB" id="A0A4R3KMU0"/>
<comment type="caution">
    <text evidence="1">The sequence shown here is derived from an EMBL/GenBank/DDBJ whole genome shotgun (WGS) entry which is preliminary data.</text>
</comment>
<reference evidence="1 2" key="1">
    <citation type="submission" date="2019-03" db="EMBL/GenBank/DDBJ databases">
        <title>Genomic Encyclopedia of Type Strains, Phase IV (KMG-IV): sequencing the most valuable type-strain genomes for metagenomic binning, comparative biology and taxonomic classification.</title>
        <authorList>
            <person name="Goeker M."/>
        </authorList>
    </citation>
    <scope>NUCLEOTIDE SEQUENCE [LARGE SCALE GENOMIC DNA]</scope>
    <source>
        <strain evidence="1 2">DSM 26752</strain>
    </source>
</reference>
<dbReference type="InterPro" id="IPR013785">
    <property type="entry name" value="Aldolase_TIM"/>
</dbReference>
<evidence type="ECO:0000313" key="2">
    <source>
        <dbReference type="Proteomes" id="UP000294567"/>
    </source>
</evidence>
<dbReference type="Gene3D" id="3.20.20.70">
    <property type="entry name" value="Aldolase class I"/>
    <property type="match status" value="1"/>
</dbReference>
<evidence type="ECO:0000313" key="1">
    <source>
        <dbReference type="EMBL" id="TCS85357.1"/>
    </source>
</evidence>
<organism evidence="1 2">
    <name type="scientific">Keratinibaculum paraultunense</name>
    <dbReference type="NCBI Taxonomy" id="1278232"/>
    <lineage>
        <taxon>Bacteria</taxon>
        <taxon>Bacillati</taxon>
        <taxon>Bacillota</taxon>
        <taxon>Tissierellia</taxon>
        <taxon>Tissierellales</taxon>
        <taxon>Tepidimicrobiaceae</taxon>
        <taxon>Keratinibaculum</taxon>
    </lineage>
</organism>